<dbReference type="Gene3D" id="1.10.3380.20">
    <property type="match status" value="1"/>
</dbReference>
<keyword evidence="1" id="KW-0547">Nucleotide-binding</keyword>
<dbReference type="SMART" id="SM00490">
    <property type="entry name" value="HELICc"/>
    <property type="match status" value="1"/>
</dbReference>
<feature type="domain" description="Helicase C-terminal" evidence="8">
    <location>
        <begin position="385"/>
        <end position="582"/>
    </location>
</feature>
<dbReference type="InterPro" id="IPR057220">
    <property type="entry name" value="DUF7898"/>
</dbReference>
<evidence type="ECO:0000256" key="4">
    <source>
        <dbReference type="ARBA" id="ARBA00022840"/>
    </source>
</evidence>
<feature type="compositionally biased region" description="Polar residues" evidence="6">
    <location>
        <begin position="30"/>
        <end position="44"/>
    </location>
</feature>
<dbReference type="Pfam" id="PF25453">
    <property type="entry name" value="DUF7898"/>
    <property type="match status" value="1"/>
</dbReference>
<keyword evidence="4" id="KW-0067">ATP-binding</keyword>
<evidence type="ECO:0000313" key="9">
    <source>
        <dbReference type="EMBL" id="OAR02307.1"/>
    </source>
</evidence>
<evidence type="ECO:0000313" key="10">
    <source>
        <dbReference type="Proteomes" id="UP000243081"/>
    </source>
</evidence>
<dbReference type="GO" id="GO:0043138">
    <property type="term" value="F:3'-5' DNA helicase activity"/>
    <property type="evidence" value="ECO:0007669"/>
    <property type="project" value="UniProtKB-EC"/>
</dbReference>
<organism evidence="9 10">
    <name type="scientific">Cordyceps confragosa</name>
    <name type="common">Lecanicillium lecanii</name>
    <dbReference type="NCBI Taxonomy" id="2714763"/>
    <lineage>
        <taxon>Eukaryota</taxon>
        <taxon>Fungi</taxon>
        <taxon>Dikarya</taxon>
        <taxon>Ascomycota</taxon>
        <taxon>Pezizomycotina</taxon>
        <taxon>Sordariomycetes</taxon>
        <taxon>Hypocreomycetidae</taxon>
        <taxon>Hypocreales</taxon>
        <taxon>Cordycipitaceae</taxon>
        <taxon>Akanthomyces</taxon>
    </lineage>
</organism>
<feature type="domain" description="Helicase ATP-binding" evidence="7">
    <location>
        <begin position="141"/>
        <end position="331"/>
    </location>
</feature>
<dbReference type="AlphaFoldDB" id="A0A179II18"/>
<dbReference type="Pfam" id="PF00270">
    <property type="entry name" value="DEAD"/>
    <property type="match status" value="1"/>
</dbReference>
<gene>
    <name evidence="9" type="ORF">LLEC1_00427</name>
</gene>
<feature type="compositionally biased region" description="Polar residues" evidence="6">
    <location>
        <begin position="8"/>
        <end position="18"/>
    </location>
</feature>
<dbReference type="InterPro" id="IPR050474">
    <property type="entry name" value="Hel308_SKI2-like"/>
</dbReference>
<dbReference type="InterPro" id="IPR046931">
    <property type="entry name" value="HTH_61"/>
</dbReference>
<keyword evidence="3" id="KW-0347">Helicase</keyword>
<dbReference type="PANTHER" id="PTHR47961:SF6">
    <property type="entry name" value="DNA-DIRECTED DNA POLYMERASE"/>
    <property type="match status" value="1"/>
</dbReference>
<sequence length="916" mass="100907">MQRMNGLFHTTSTQLAHNSHTHAAEPFTGQKRSWSVSTNDNDPTSDVGAKPPASLFKRPIALPYAPSKLTPSPITTLGQPSVGEGEYTQRHKLAATPSSSLDPELHLSHAVYDLPPQLVTNFASLGINHIYPWQRNCLKGPGLLSGERNLVYCAPTGGGKSLVADLLMLKRILHQRGSKALLVLPYVALVQEKVRWLRQLMENLATPPADNDQHAAFNARPSQDGLRVVGFFGGGKVRATWNDFDIGVCTLEKANMLVNAAIEDCSIAKLQAVVLDELHMIDDEHRGYTLELIATKLLSLEHTVQIVGMSATIPNMDLMAKWLNAHSFETRYRPVPIEEHLVCNGAIFAADDPRCLPDNATQLESGRVSAVRSISASTHKELSDPVLNSVVTLAHETASAGYGVLVFAGSRSLTESVARCISRVMSDISELHETVLEKRIDLLDELRSLPTGLDHVLEETILFGVAFHRMYCAGITAEERDLIAAAYDSGTLLVCVATCSLAAGINLPARRVILHNARMGRDFVGPAMLRQMRGRAGRQGKSPVGETYLCCREADLEPVVQLIKAELPKVTSCLTSENRRVQRAVLEAIAVRLATSYDSIRFYFAKSLLALTQDIARVDEDLKASLKDLEGLELIASDDFGNYAPTQLGRAIVASAIDPDDGIFVHRELVKALKAFVMDGELHILYVFTPVQDLGVAVNWQVFRNELQLLDDSGLRVLRFLGIKPTAILKFAQGVPVPENTLEEKELSRVYKRFYLALQLRDLCNEMPIHVVARKYDSPRGSVQTLSQTCHGFAAGVIKFCQHMDWGLMAAALDHFSDRLLAGARTELLSLAKIPFIKSRTARVFWENGFRTVGTIANADPKELVPILKQANPSKIRVKGLDIAKYEEKLLSKANFISASANRLWSVQMQAEMELE</sequence>
<dbReference type="GO" id="GO:0016787">
    <property type="term" value="F:hydrolase activity"/>
    <property type="evidence" value="ECO:0007669"/>
    <property type="project" value="UniProtKB-KW"/>
</dbReference>
<dbReference type="OMA" id="MFLNANI"/>
<keyword evidence="2" id="KW-0378">Hydrolase</keyword>
<dbReference type="SMART" id="SM00487">
    <property type="entry name" value="DEXDc"/>
    <property type="match status" value="1"/>
</dbReference>
<comment type="caution">
    <text evidence="9">The sequence shown here is derived from an EMBL/GenBank/DDBJ whole genome shotgun (WGS) entry which is preliminary data.</text>
</comment>
<evidence type="ECO:0000256" key="2">
    <source>
        <dbReference type="ARBA" id="ARBA00022801"/>
    </source>
</evidence>
<dbReference type="EMBL" id="LUKN01000744">
    <property type="protein sequence ID" value="OAR02307.1"/>
    <property type="molecule type" value="Genomic_DNA"/>
</dbReference>
<dbReference type="OrthoDB" id="2320933at2759"/>
<evidence type="ECO:0000256" key="5">
    <source>
        <dbReference type="ARBA" id="ARBA00048988"/>
    </source>
</evidence>
<dbReference type="PROSITE" id="PS51194">
    <property type="entry name" value="HELICASE_CTER"/>
    <property type="match status" value="1"/>
</dbReference>
<evidence type="ECO:0008006" key="11">
    <source>
        <dbReference type="Google" id="ProtNLM"/>
    </source>
</evidence>
<dbReference type="Pfam" id="PF00271">
    <property type="entry name" value="Helicase_C"/>
    <property type="match status" value="1"/>
</dbReference>
<dbReference type="SUPFAM" id="SSF158702">
    <property type="entry name" value="Sec63 N-terminal domain-like"/>
    <property type="match status" value="1"/>
</dbReference>
<reference evidence="9 10" key="1">
    <citation type="submission" date="2016-03" db="EMBL/GenBank/DDBJ databases">
        <title>Fine-scale spatial genetic structure of a fungal parasite of coffee scale insects.</title>
        <authorList>
            <person name="Jackson D."/>
            <person name="Zemenick K.A."/>
            <person name="Malloure B."/>
            <person name="Quandt C.A."/>
            <person name="James T.Y."/>
        </authorList>
    </citation>
    <scope>NUCLEOTIDE SEQUENCE [LARGE SCALE GENOMIC DNA]</scope>
    <source>
        <strain evidence="9 10">UM487</strain>
    </source>
</reference>
<name>A0A179II18_CORDF</name>
<proteinExistence type="predicted"/>
<evidence type="ECO:0000256" key="6">
    <source>
        <dbReference type="SAM" id="MobiDB-lite"/>
    </source>
</evidence>
<comment type="catalytic activity">
    <reaction evidence="5">
        <text>ATP + H2O = ADP + phosphate + H(+)</text>
        <dbReference type="Rhea" id="RHEA:13065"/>
        <dbReference type="ChEBI" id="CHEBI:15377"/>
        <dbReference type="ChEBI" id="CHEBI:15378"/>
        <dbReference type="ChEBI" id="CHEBI:30616"/>
        <dbReference type="ChEBI" id="CHEBI:43474"/>
        <dbReference type="ChEBI" id="CHEBI:456216"/>
        <dbReference type="EC" id="5.6.2.4"/>
    </reaction>
</comment>
<dbReference type="Gene3D" id="3.40.50.300">
    <property type="entry name" value="P-loop containing nucleotide triphosphate hydrolases"/>
    <property type="match status" value="2"/>
</dbReference>
<dbReference type="Pfam" id="PF21099">
    <property type="entry name" value="POLQ_helical"/>
    <property type="match status" value="1"/>
</dbReference>
<dbReference type="InterPro" id="IPR014001">
    <property type="entry name" value="Helicase_ATP-bd"/>
</dbReference>
<dbReference type="InterPro" id="IPR048960">
    <property type="entry name" value="POLQ-like_helical"/>
</dbReference>
<dbReference type="SUPFAM" id="SSF52540">
    <property type="entry name" value="P-loop containing nucleoside triphosphate hydrolases"/>
    <property type="match status" value="1"/>
</dbReference>
<dbReference type="InterPro" id="IPR001650">
    <property type="entry name" value="Helicase_C-like"/>
</dbReference>
<dbReference type="GO" id="GO:0003676">
    <property type="term" value="F:nucleic acid binding"/>
    <property type="evidence" value="ECO:0007669"/>
    <property type="project" value="InterPro"/>
</dbReference>
<accession>A0A179II18</accession>
<evidence type="ECO:0000256" key="1">
    <source>
        <dbReference type="ARBA" id="ARBA00022741"/>
    </source>
</evidence>
<feature type="region of interest" description="Disordered" evidence="6">
    <location>
        <begin position="1"/>
        <end position="53"/>
    </location>
</feature>
<dbReference type="Pfam" id="PF20470">
    <property type="entry name" value="HTH_61"/>
    <property type="match status" value="1"/>
</dbReference>
<dbReference type="CDD" id="cd18026">
    <property type="entry name" value="DEXHc_POLQ-like"/>
    <property type="match status" value="1"/>
</dbReference>
<keyword evidence="10" id="KW-1185">Reference proteome</keyword>
<evidence type="ECO:0000259" key="7">
    <source>
        <dbReference type="PROSITE" id="PS51192"/>
    </source>
</evidence>
<dbReference type="GO" id="GO:0005524">
    <property type="term" value="F:ATP binding"/>
    <property type="evidence" value="ECO:0007669"/>
    <property type="project" value="UniProtKB-KW"/>
</dbReference>
<protein>
    <recommendedName>
        <fullName evidence="11">Helicase ATP-binding domain-containing protein</fullName>
    </recommendedName>
</protein>
<dbReference type="PANTHER" id="PTHR47961">
    <property type="entry name" value="DNA POLYMERASE THETA, PUTATIVE (AFU_ORTHOLOGUE AFUA_1G05260)-RELATED"/>
    <property type="match status" value="1"/>
</dbReference>
<dbReference type="InterPro" id="IPR011545">
    <property type="entry name" value="DEAD/DEAH_box_helicase_dom"/>
</dbReference>
<dbReference type="PROSITE" id="PS51192">
    <property type="entry name" value="HELICASE_ATP_BIND_1"/>
    <property type="match status" value="1"/>
</dbReference>
<evidence type="ECO:0000256" key="3">
    <source>
        <dbReference type="ARBA" id="ARBA00022806"/>
    </source>
</evidence>
<dbReference type="Proteomes" id="UP000243081">
    <property type="component" value="Unassembled WGS sequence"/>
</dbReference>
<evidence type="ECO:0000259" key="8">
    <source>
        <dbReference type="PROSITE" id="PS51194"/>
    </source>
</evidence>
<dbReference type="InterPro" id="IPR027417">
    <property type="entry name" value="P-loop_NTPase"/>
</dbReference>